<dbReference type="RefSeq" id="WP_004312777.1">
    <property type="nucleotide sequence ID" value="NC_011662.2"/>
</dbReference>
<dbReference type="OrthoDB" id="5297053at2"/>
<dbReference type="eggNOG" id="ENOG5033604">
    <property type="taxonomic scope" value="Bacteria"/>
</dbReference>
<dbReference type="EMBL" id="CP001281">
    <property type="protein sequence ID" value="ACK52869.1"/>
    <property type="molecule type" value="Genomic_DNA"/>
</dbReference>
<gene>
    <name evidence="2" type="ordered locus">Tmz1t_0069</name>
</gene>
<sequence length="89" mass="9421">MQAPKILPWVARKAGISEGDALDAWRRALVDAAAYVGVRSGATFDRVAVDRFVALAHARASVLSARAARPAPSVTRRWPPGAVAQRCAA</sequence>
<dbReference type="Proteomes" id="UP000002186">
    <property type="component" value="Chromosome"/>
</dbReference>
<evidence type="ECO:0000256" key="1">
    <source>
        <dbReference type="SAM" id="MobiDB-lite"/>
    </source>
</evidence>
<name>C4ZIH5_THASP</name>
<protein>
    <submittedName>
        <fullName evidence="2">Uncharacterized protein</fullName>
    </submittedName>
</protein>
<dbReference type="HOGENOM" id="CLU_2453608_0_0_4"/>
<proteinExistence type="predicted"/>
<keyword evidence="3" id="KW-1185">Reference proteome</keyword>
<organism evidence="2 3">
    <name type="scientific">Thauera aminoaromatica</name>
    <dbReference type="NCBI Taxonomy" id="164330"/>
    <lineage>
        <taxon>Bacteria</taxon>
        <taxon>Pseudomonadati</taxon>
        <taxon>Pseudomonadota</taxon>
        <taxon>Betaproteobacteria</taxon>
        <taxon>Rhodocyclales</taxon>
        <taxon>Zoogloeaceae</taxon>
        <taxon>Thauera</taxon>
    </lineage>
</organism>
<accession>C4ZIH5</accession>
<dbReference type="KEGG" id="tmz:Tmz1t_0069"/>
<reference evidence="2 3" key="2">
    <citation type="journal article" date="2012" name="Stand. Genomic Sci.">
        <title>Complete genome sequence of Thauera aminoaromatica strain MZ1T.</title>
        <authorList>
            <person name="Jiang K."/>
            <person name="Sanseverino J."/>
            <person name="Chauhan A."/>
            <person name="Lucas S."/>
            <person name="Copeland A."/>
            <person name="Lapidus A."/>
            <person name="Del Rio T.G."/>
            <person name="Dalin E."/>
            <person name="Tice H."/>
            <person name="Bruce D."/>
            <person name="Goodwin L."/>
            <person name="Pitluck S."/>
            <person name="Sims D."/>
            <person name="Brettin T."/>
            <person name="Detter J.C."/>
            <person name="Han C."/>
            <person name="Chang Y.J."/>
            <person name="Larimer F."/>
            <person name="Land M."/>
            <person name="Hauser L."/>
            <person name="Kyrpides N.C."/>
            <person name="Mikhailova N."/>
            <person name="Moser S."/>
            <person name="Jegier P."/>
            <person name="Close D."/>
            <person name="Debruyn J.M."/>
            <person name="Wang Y."/>
            <person name="Layton A.C."/>
            <person name="Allen M.S."/>
            <person name="Sayler G.S."/>
        </authorList>
    </citation>
    <scope>NUCLEOTIDE SEQUENCE [LARGE SCALE GENOMIC DNA]</scope>
    <source>
        <strain evidence="2 3">MZ1T</strain>
    </source>
</reference>
<dbReference type="AlphaFoldDB" id="C4ZIH5"/>
<reference evidence="3" key="1">
    <citation type="submission" date="2009-05" db="EMBL/GenBank/DDBJ databases">
        <title>Complete sequence of chromosome of Thauera sp. MZ1T.</title>
        <authorList>
            <consortium name="US DOE Joint Genome Institute"/>
            <person name="Lucas S."/>
            <person name="Copeland A."/>
            <person name="Lapidus A."/>
            <person name="Glavina del Rio T."/>
            <person name="Dalin E."/>
            <person name="Tice H."/>
            <person name="Bruce D."/>
            <person name="Goodwin L."/>
            <person name="Pitluck S."/>
            <person name="Sims D."/>
            <person name="Brettin T."/>
            <person name="Detter J.C."/>
            <person name="Han C."/>
            <person name="Larimer F."/>
            <person name="Land M."/>
            <person name="Hauser L."/>
            <person name="Kyrpides N."/>
            <person name="Mikhailova N."/>
            <person name="Sayler G.S."/>
        </authorList>
    </citation>
    <scope>NUCLEOTIDE SEQUENCE [LARGE SCALE GENOMIC DNA]</scope>
    <source>
        <strain evidence="3">MZ1T</strain>
    </source>
</reference>
<feature type="region of interest" description="Disordered" evidence="1">
    <location>
        <begin position="68"/>
        <end position="89"/>
    </location>
</feature>
<evidence type="ECO:0000313" key="3">
    <source>
        <dbReference type="Proteomes" id="UP000002186"/>
    </source>
</evidence>
<evidence type="ECO:0000313" key="2">
    <source>
        <dbReference type="EMBL" id="ACK52869.1"/>
    </source>
</evidence>